<evidence type="ECO:0000256" key="6">
    <source>
        <dbReference type="ARBA" id="ARBA00022955"/>
    </source>
</evidence>
<keyword evidence="11" id="KW-1207">Sterol metabolism</keyword>
<evidence type="ECO:0008006" key="16">
    <source>
        <dbReference type="Google" id="ProtNLM"/>
    </source>
</evidence>
<evidence type="ECO:0000256" key="1">
    <source>
        <dbReference type="ARBA" id="ARBA00004477"/>
    </source>
</evidence>
<keyword evidence="9" id="KW-0443">Lipid metabolism</keyword>
<evidence type="ECO:0000256" key="10">
    <source>
        <dbReference type="ARBA" id="ARBA00023136"/>
    </source>
</evidence>
<name>A0AAV5GFU1_9BASI</name>
<accession>A0AAV5GFU1</accession>
<evidence type="ECO:0000256" key="7">
    <source>
        <dbReference type="ARBA" id="ARBA00022989"/>
    </source>
</evidence>
<evidence type="ECO:0000256" key="3">
    <source>
        <dbReference type="ARBA" id="ARBA00022516"/>
    </source>
</evidence>
<dbReference type="GO" id="GO:0005789">
    <property type="term" value="C:endoplasmic reticulum membrane"/>
    <property type="evidence" value="ECO:0007669"/>
    <property type="project" value="UniProtKB-SubCell"/>
</dbReference>
<evidence type="ECO:0000256" key="9">
    <source>
        <dbReference type="ARBA" id="ARBA00023098"/>
    </source>
</evidence>
<keyword evidence="6" id="KW-0752">Steroid biosynthesis</keyword>
<keyword evidence="15" id="KW-1185">Reference proteome</keyword>
<comment type="subcellular location">
    <subcellularLocation>
        <location evidence="1">Endoplasmic reticulum membrane</location>
        <topology evidence="1">Multi-pass membrane protein</topology>
    </subcellularLocation>
</comment>
<protein>
    <recommendedName>
        <fullName evidence="16">Ergosterol biosynthetic protein 28</fullName>
    </recommendedName>
</protein>
<dbReference type="AlphaFoldDB" id="A0AAV5GFU1"/>
<dbReference type="PANTHER" id="PTHR15451">
    <property type="entry name" value="ERGOSTEROL BIOSYNTHETIC PROTEIN 28-RELATED"/>
    <property type="match status" value="1"/>
</dbReference>
<evidence type="ECO:0000256" key="13">
    <source>
        <dbReference type="SAM" id="Phobius"/>
    </source>
</evidence>
<comment type="caution">
    <text evidence="14">The sequence shown here is derived from an EMBL/GenBank/DDBJ whole genome shotgun (WGS) entry which is preliminary data.</text>
</comment>
<keyword evidence="8" id="KW-0756">Sterol biosynthesis</keyword>
<reference evidence="14 15" key="1">
    <citation type="submission" date="2021-12" db="EMBL/GenBank/DDBJ databases">
        <title>High titer production of polyol ester of fatty acids by Rhodotorula paludigena BS15 towards product separation-free biomass refinery.</title>
        <authorList>
            <person name="Mano J."/>
            <person name="Ono H."/>
            <person name="Tanaka T."/>
            <person name="Naito K."/>
            <person name="Sushida H."/>
            <person name="Ike M."/>
            <person name="Tokuyasu K."/>
            <person name="Kitaoka M."/>
        </authorList>
    </citation>
    <scope>NUCLEOTIDE SEQUENCE [LARGE SCALE GENOMIC DNA]</scope>
    <source>
        <strain evidence="14 15">BS15</strain>
    </source>
</reference>
<evidence type="ECO:0000256" key="2">
    <source>
        <dbReference type="ARBA" id="ARBA00005377"/>
    </source>
</evidence>
<evidence type="ECO:0000256" key="12">
    <source>
        <dbReference type="ARBA" id="ARBA00023221"/>
    </source>
</evidence>
<keyword evidence="3" id="KW-0444">Lipid biosynthesis</keyword>
<keyword evidence="7 13" id="KW-1133">Transmembrane helix</keyword>
<evidence type="ECO:0000256" key="11">
    <source>
        <dbReference type="ARBA" id="ARBA00023166"/>
    </source>
</evidence>
<feature type="transmembrane region" description="Helical" evidence="13">
    <location>
        <begin position="58"/>
        <end position="75"/>
    </location>
</feature>
<evidence type="ECO:0000256" key="5">
    <source>
        <dbReference type="ARBA" id="ARBA00022824"/>
    </source>
</evidence>
<gene>
    <name evidence="14" type="ORF">Rhopal_004347-T1</name>
</gene>
<dbReference type="GO" id="GO:0016126">
    <property type="term" value="P:sterol biosynthetic process"/>
    <property type="evidence" value="ECO:0007669"/>
    <property type="project" value="UniProtKB-KW"/>
</dbReference>
<sequence length="157" mass="17597">MDKQAILDMLPQAPGYLPYWMLFVSSVAVFNSAQNYLTTSLTRKVYARSPASVNPLQARLFGVWTLMSAFVRLYASYHITSKPMYDLALISYVIALGHFGSEAVLYRTCGLKGLAGPLIVSTTSLTWMISQYDFYLSGWNEARITGLWASCRDVLEN</sequence>
<dbReference type="EMBL" id="BQKY01000008">
    <property type="protein sequence ID" value="GJN91326.1"/>
    <property type="molecule type" value="Genomic_DNA"/>
</dbReference>
<feature type="transmembrane region" description="Helical" evidence="13">
    <location>
        <begin position="87"/>
        <end position="106"/>
    </location>
</feature>
<keyword evidence="5" id="KW-0256">Endoplasmic reticulum</keyword>
<dbReference type="Proteomes" id="UP001342314">
    <property type="component" value="Unassembled WGS sequence"/>
</dbReference>
<proteinExistence type="inferred from homology"/>
<evidence type="ECO:0000256" key="4">
    <source>
        <dbReference type="ARBA" id="ARBA00022692"/>
    </source>
</evidence>
<feature type="transmembrane region" description="Helical" evidence="13">
    <location>
        <begin position="113"/>
        <end position="130"/>
    </location>
</feature>
<dbReference type="GO" id="GO:0030674">
    <property type="term" value="F:protein-macromolecule adaptor activity"/>
    <property type="evidence" value="ECO:0007669"/>
    <property type="project" value="TreeGrafter"/>
</dbReference>
<feature type="transmembrane region" description="Helical" evidence="13">
    <location>
        <begin position="17"/>
        <end position="37"/>
    </location>
</feature>
<dbReference type="InterPro" id="IPR005352">
    <property type="entry name" value="Erg28"/>
</dbReference>
<keyword evidence="12" id="KW-0753">Steroid metabolism</keyword>
<organism evidence="14 15">
    <name type="scientific">Rhodotorula paludigena</name>
    <dbReference type="NCBI Taxonomy" id="86838"/>
    <lineage>
        <taxon>Eukaryota</taxon>
        <taxon>Fungi</taxon>
        <taxon>Dikarya</taxon>
        <taxon>Basidiomycota</taxon>
        <taxon>Pucciniomycotina</taxon>
        <taxon>Microbotryomycetes</taxon>
        <taxon>Sporidiobolales</taxon>
        <taxon>Sporidiobolaceae</taxon>
        <taxon>Rhodotorula</taxon>
    </lineage>
</organism>
<dbReference type="PANTHER" id="PTHR15451:SF19">
    <property type="entry name" value="ERGOSTEROL BIOSYNTHETIC PROTEIN 28 HOMOLOG"/>
    <property type="match status" value="1"/>
</dbReference>
<evidence type="ECO:0000313" key="14">
    <source>
        <dbReference type="EMBL" id="GJN91326.1"/>
    </source>
</evidence>
<keyword evidence="4 13" id="KW-0812">Transmembrane</keyword>
<dbReference type="Pfam" id="PF03694">
    <property type="entry name" value="Erg28"/>
    <property type="match status" value="1"/>
</dbReference>
<evidence type="ECO:0000256" key="8">
    <source>
        <dbReference type="ARBA" id="ARBA00023011"/>
    </source>
</evidence>
<evidence type="ECO:0000313" key="15">
    <source>
        <dbReference type="Proteomes" id="UP001342314"/>
    </source>
</evidence>
<keyword evidence="10 13" id="KW-0472">Membrane</keyword>
<comment type="similarity">
    <text evidence="2">Belongs to the ERG28 family.</text>
</comment>